<reference evidence="4" key="3">
    <citation type="submission" date="2025-08" db="UniProtKB">
        <authorList>
            <consortium name="Ensembl"/>
        </authorList>
    </citation>
    <scope>IDENTIFICATION</scope>
</reference>
<dbReference type="AlphaFoldDB" id="H2XLH9"/>
<sequence length="143" mass="16126">KTQRKKTLKWFCVYTCISRQPYTKVNPSYSFRYWTKGCATQSSCLSENSLNSATCRPGTQGSSCTYCCEGANCNVGDITAIADFTCDNVSVTDRIECGWSGITQVDCFLRGCCYLNAGSVYDKWCYHTKYGTLYFKLWSLKSI</sequence>
<keyword evidence="5" id="KW-1185">Reference proteome</keyword>
<dbReference type="SMART" id="SM00018">
    <property type="entry name" value="PD"/>
    <property type="match status" value="1"/>
</dbReference>
<dbReference type="Gene3D" id="4.10.110.10">
    <property type="entry name" value="Spasmolytic Protein, domain 1"/>
    <property type="match status" value="1"/>
</dbReference>
<dbReference type="EMBL" id="EAAA01000126">
    <property type="status" value="NOT_ANNOTATED_CDS"/>
    <property type="molecule type" value="Genomic_DNA"/>
</dbReference>
<protein>
    <recommendedName>
        <fullName evidence="3">P-type domain-containing protein</fullName>
    </recommendedName>
</protein>
<reference evidence="5" key="1">
    <citation type="journal article" date="2002" name="Science">
        <title>The draft genome of Ciona intestinalis: insights into chordate and vertebrate origins.</title>
        <authorList>
            <person name="Dehal P."/>
            <person name="Satou Y."/>
            <person name="Campbell R.K."/>
            <person name="Chapman J."/>
            <person name="Degnan B."/>
            <person name="De Tomaso A."/>
            <person name="Davidson B."/>
            <person name="Di Gregorio A."/>
            <person name="Gelpke M."/>
            <person name="Goodstein D.M."/>
            <person name="Harafuji N."/>
            <person name="Hastings K.E."/>
            <person name="Ho I."/>
            <person name="Hotta K."/>
            <person name="Huang W."/>
            <person name="Kawashima T."/>
            <person name="Lemaire P."/>
            <person name="Martinez D."/>
            <person name="Meinertzhagen I.A."/>
            <person name="Necula S."/>
            <person name="Nonaka M."/>
            <person name="Putnam N."/>
            <person name="Rash S."/>
            <person name="Saiga H."/>
            <person name="Satake M."/>
            <person name="Terry A."/>
            <person name="Yamada L."/>
            <person name="Wang H.G."/>
            <person name="Awazu S."/>
            <person name="Azumi K."/>
            <person name="Boore J."/>
            <person name="Branno M."/>
            <person name="Chin-Bow S."/>
            <person name="DeSantis R."/>
            <person name="Doyle S."/>
            <person name="Francino P."/>
            <person name="Keys D.N."/>
            <person name="Haga S."/>
            <person name="Hayashi H."/>
            <person name="Hino K."/>
            <person name="Imai K.S."/>
            <person name="Inaba K."/>
            <person name="Kano S."/>
            <person name="Kobayashi K."/>
            <person name="Kobayashi M."/>
            <person name="Lee B.I."/>
            <person name="Makabe K.W."/>
            <person name="Manohar C."/>
            <person name="Matassi G."/>
            <person name="Medina M."/>
            <person name="Mochizuki Y."/>
            <person name="Mount S."/>
            <person name="Morishita T."/>
            <person name="Miura S."/>
            <person name="Nakayama A."/>
            <person name="Nishizaka S."/>
            <person name="Nomoto H."/>
            <person name="Ohta F."/>
            <person name="Oishi K."/>
            <person name="Rigoutsos I."/>
            <person name="Sano M."/>
            <person name="Sasaki A."/>
            <person name="Sasakura Y."/>
            <person name="Shoguchi E."/>
            <person name="Shin-i T."/>
            <person name="Spagnuolo A."/>
            <person name="Stainier D."/>
            <person name="Suzuki M.M."/>
            <person name="Tassy O."/>
            <person name="Takatori N."/>
            <person name="Tokuoka M."/>
            <person name="Yagi K."/>
            <person name="Yoshizaki F."/>
            <person name="Wada S."/>
            <person name="Zhang C."/>
            <person name="Hyatt P.D."/>
            <person name="Larimer F."/>
            <person name="Detter C."/>
            <person name="Doggett N."/>
            <person name="Glavina T."/>
            <person name="Hawkins T."/>
            <person name="Richardson P."/>
            <person name="Lucas S."/>
            <person name="Kohara Y."/>
            <person name="Levine M."/>
            <person name="Satoh N."/>
            <person name="Rokhsar D.S."/>
        </authorList>
    </citation>
    <scope>NUCLEOTIDE SEQUENCE [LARGE SCALE GENOMIC DNA]</scope>
</reference>
<dbReference type="HOGENOM" id="CLU_1810453_0_0_1"/>
<dbReference type="InterPro" id="IPR000519">
    <property type="entry name" value="P_trefoil_dom"/>
</dbReference>
<name>H2XLH9_CIOIN</name>
<evidence type="ECO:0000313" key="5">
    <source>
        <dbReference type="Proteomes" id="UP000008144"/>
    </source>
</evidence>
<dbReference type="Ensembl" id="ENSCINT00000031173.1">
    <property type="protein sequence ID" value="ENSCINP00000030511.1"/>
    <property type="gene ID" value="ENSCING00000024867.1"/>
</dbReference>
<dbReference type="PROSITE" id="PS51448">
    <property type="entry name" value="P_TREFOIL_2"/>
    <property type="match status" value="1"/>
</dbReference>
<dbReference type="Pfam" id="PF00088">
    <property type="entry name" value="Trefoil"/>
    <property type="match status" value="1"/>
</dbReference>
<organism evidence="4 5">
    <name type="scientific">Ciona intestinalis</name>
    <name type="common">Transparent sea squirt</name>
    <name type="synonym">Ascidia intestinalis</name>
    <dbReference type="NCBI Taxonomy" id="7719"/>
    <lineage>
        <taxon>Eukaryota</taxon>
        <taxon>Metazoa</taxon>
        <taxon>Chordata</taxon>
        <taxon>Tunicata</taxon>
        <taxon>Ascidiacea</taxon>
        <taxon>Phlebobranchia</taxon>
        <taxon>Cionidae</taxon>
        <taxon>Ciona</taxon>
    </lineage>
</organism>
<proteinExistence type="predicted"/>
<dbReference type="CDD" id="cd00111">
    <property type="entry name" value="Trefoil"/>
    <property type="match status" value="1"/>
</dbReference>
<dbReference type="InterPro" id="IPR044913">
    <property type="entry name" value="P_trefoil_dom_sf"/>
</dbReference>
<dbReference type="Proteomes" id="UP000008144">
    <property type="component" value="Chromosome 1"/>
</dbReference>
<feature type="disulfide bond" evidence="2">
    <location>
        <begin position="97"/>
        <end position="112"/>
    </location>
</feature>
<dbReference type="SUPFAM" id="SSF57492">
    <property type="entry name" value="Trefoil"/>
    <property type="match status" value="1"/>
</dbReference>
<accession>H2XLH9</accession>
<reference evidence="4" key="4">
    <citation type="submission" date="2025-09" db="UniProtKB">
        <authorList>
            <consortium name="Ensembl"/>
        </authorList>
    </citation>
    <scope>IDENTIFICATION</scope>
</reference>
<comment type="caution">
    <text evidence="2">Lacks conserved residue(s) required for the propagation of feature annotation.</text>
</comment>
<evidence type="ECO:0000256" key="1">
    <source>
        <dbReference type="ARBA" id="ARBA00023157"/>
    </source>
</evidence>
<evidence type="ECO:0000256" key="2">
    <source>
        <dbReference type="PROSITE-ProRule" id="PRU00779"/>
    </source>
</evidence>
<feature type="domain" description="P-type" evidence="3">
    <location>
        <begin position="84"/>
        <end position="129"/>
    </location>
</feature>
<evidence type="ECO:0000313" key="4">
    <source>
        <dbReference type="Ensembl" id="ENSCINP00000030511.1"/>
    </source>
</evidence>
<evidence type="ECO:0000259" key="3">
    <source>
        <dbReference type="PROSITE" id="PS51448"/>
    </source>
</evidence>
<reference evidence="4" key="2">
    <citation type="journal article" date="2008" name="Genome Biol.">
        <title>Improved genome assembly and evidence-based global gene model set for the chordate Ciona intestinalis: new insight into intron and operon populations.</title>
        <authorList>
            <person name="Satou Y."/>
            <person name="Mineta K."/>
            <person name="Ogasawara M."/>
            <person name="Sasakura Y."/>
            <person name="Shoguchi E."/>
            <person name="Ueno K."/>
            <person name="Yamada L."/>
            <person name="Matsumoto J."/>
            <person name="Wasserscheid J."/>
            <person name="Dewar K."/>
            <person name="Wiley G.B."/>
            <person name="Macmil S.L."/>
            <person name="Roe B.A."/>
            <person name="Zeller R.W."/>
            <person name="Hastings K.E."/>
            <person name="Lemaire P."/>
            <person name="Lindquist E."/>
            <person name="Endo T."/>
            <person name="Hotta K."/>
            <person name="Inaba K."/>
        </authorList>
    </citation>
    <scope>NUCLEOTIDE SEQUENCE [LARGE SCALE GENOMIC DNA]</scope>
    <source>
        <strain evidence="4">wild type</strain>
    </source>
</reference>
<keyword evidence="1 2" id="KW-1015">Disulfide bond</keyword>
<dbReference type="InParanoid" id="H2XLH9"/>